<keyword evidence="2" id="KW-1185">Reference proteome</keyword>
<evidence type="ECO:0000313" key="1">
    <source>
        <dbReference type="EMBL" id="EEG31829.1"/>
    </source>
</evidence>
<dbReference type="EMBL" id="ACEC01000021">
    <property type="protein sequence ID" value="EEG31829.1"/>
    <property type="molecule type" value="Genomic_DNA"/>
</dbReference>
<comment type="caution">
    <text evidence="1">The sequence shown here is derived from an EMBL/GenBank/DDBJ whole genome shotgun (WGS) entry which is preliminary data.</text>
</comment>
<proteinExistence type="predicted"/>
<gene>
    <name evidence="1" type="ORF">CLOSTMETH_00565</name>
</gene>
<dbReference type="HOGENOM" id="CLU_2648117_0_0_9"/>
<organism evidence="1 2">
    <name type="scientific">[Clostridium] methylpentosum DSM 5476</name>
    <dbReference type="NCBI Taxonomy" id="537013"/>
    <lineage>
        <taxon>Bacteria</taxon>
        <taxon>Bacillati</taxon>
        <taxon>Bacillota</taxon>
        <taxon>Clostridia</taxon>
        <taxon>Eubacteriales</taxon>
        <taxon>Oscillospiraceae</taxon>
        <taxon>Oscillospiraceae incertae sedis</taxon>
    </lineage>
</organism>
<dbReference type="AlphaFoldDB" id="C0E9R4"/>
<accession>C0E9R4</accession>
<dbReference type="STRING" id="537013.CLOSTMETH_00565"/>
<sequence>MSAEPGDVIFVVADFSIVVVSGGLRCHLADRFSILVKQLSLDQDHRIPLDIGAKDARREEIGSTQIKYPPHSPFRP</sequence>
<reference evidence="1 2" key="1">
    <citation type="submission" date="2009-01" db="EMBL/GenBank/DDBJ databases">
        <authorList>
            <person name="Fulton L."/>
            <person name="Clifton S."/>
            <person name="Fulton B."/>
            <person name="Xu J."/>
            <person name="Minx P."/>
            <person name="Pepin K.H."/>
            <person name="Johnson M."/>
            <person name="Bhonagiri V."/>
            <person name="Nash W.E."/>
            <person name="Mardis E.R."/>
            <person name="Wilson R.K."/>
        </authorList>
    </citation>
    <scope>NUCLEOTIDE SEQUENCE [LARGE SCALE GENOMIC DNA]</scope>
    <source>
        <strain evidence="1 2">DSM 5476</strain>
    </source>
</reference>
<reference evidence="1 2" key="2">
    <citation type="submission" date="2009-02" db="EMBL/GenBank/DDBJ databases">
        <title>Draft genome sequence of Clostridium methylpentosum (DSM 5476).</title>
        <authorList>
            <person name="Sudarsanam P."/>
            <person name="Ley R."/>
            <person name="Guruge J."/>
            <person name="Turnbaugh P.J."/>
            <person name="Mahowald M."/>
            <person name="Liep D."/>
            <person name="Gordon J."/>
        </authorList>
    </citation>
    <scope>NUCLEOTIDE SEQUENCE [LARGE SCALE GENOMIC DNA]</scope>
    <source>
        <strain evidence="1 2">DSM 5476</strain>
    </source>
</reference>
<protein>
    <submittedName>
        <fullName evidence="1">Uncharacterized protein</fullName>
    </submittedName>
</protein>
<evidence type="ECO:0000313" key="2">
    <source>
        <dbReference type="Proteomes" id="UP000003340"/>
    </source>
</evidence>
<dbReference type="Proteomes" id="UP000003340">
    <property type="component" value="Unassembled WGS sequence"/>
</dbReference>
<name>C0E9R4_9FIRM</name>